<sequence>MMSSKWEEKGLRVLFSGEDDPLRTSMDLEIHCKEFNNWHYWLVPAAVYTVLVSFLQKRKTQCVLDYKLSLNQRFGMPLPFKLLSTHSNRWGFALAFGAIANVLLHTTVEVIRCLHFTPNVWAEVLVLLLMSVEVAVIHYPMFICMSVENKAVGSFLGLIYSLAWFLYQVLLTSSLQTEIPHIESSRPPPVPSLICCSLLVLRYFYSFFKEVCMCQTHRSDDQSHRCEIPLHNIKYVKCLLQPSSPVVKPLFFRLLYDWDPCFCFPAGMITMAVLSLIGVYTILMKFLLWNNYIKDWFQGANFDEHFHIFGVIAVLLTAIVSVYHIFTIMVKYRAQMKRLYKGDRTGLPKKFPATDDIMVRSIAYIGTQVAALMSSVAVIYLLFLAGVVAFYWIIVVPLQQKRAHEVYTLLGNILGNIIPLVALFLILKATMYRFFLQEKLSQRDQQKPLALKNLRALENLRLSDHGPH</sequence>
<keyword evidence="9 11" id="KW-0472">Membrane</keyword>
<accession>A0A8C9RGN9</accession>
<feature type="transmembrane region" description="Helical" evidence="11">
    <location>
        <begin position="406"/>
        <end position="427"/>
    </location>
</feature>
<dbReference type="Pfam" id="PF14752">
    <property type="entry name" value="RBP_receptor"/>
    <property type="match status" value="2"/>
</dbReference>
<protein>
    <recommendedName>
        <fullName evidence="2">Receptor for retinol uptake STRA6</fullName>
    </recommendedName>
</protein>
<dbReference type="InterPro" id="IPR026612">
    <property type="entry name" value="STRA6-like"/>
</dbReference>
<evidence type="ECO:0000256" key="3">
    <source>
        <dbReference type="ARBA" id="ARBA00022448"/>
    </source>
</evidence>
<keyword evidence="5 11" id="KW-0812">Transmembrane</keyword>
<keyword evidence="10" id="KW-0675">Receptor</keyword>
<evidence type="ECO:0000256" key="6">
    <source>
        <dbReference type="ARBA" id="ARBA00022893"/>
    </source>
</evidence>
<feature type="transmembrane region" description="Helical" evidence="11">
    <location>
        <begin position="308"/>
        <end position="330"/>
    </location>
</feature>
<evidence type="ECO:0000256" key="8">
    <source>
        <dbReference type="ARBA" id="ARBA00023072"/>
    </source>
</evidence>
<evidence type="ECO:0000256" key="9">
    <source>
        <dbReference type="ARBA" id="ARBA00023136"/>
    </source>
</evidence>
<evidence type="ECO:0000256" key="10">
    <source>
        <dbReference type="ARBA" id="ARBA00023170"/>
    </source>
</evidence>
<feature type="transmembrane region" description="Helical" evidence="11">
    <location>
        <begin position="262"/>
        <end position="288"/>
    </location>
</feature>
<evidence type="ECO:0000313" key="12">
    <source>
        <dbReference type="Ensembl" id="ENSSFOP00015018611.2"/>
    </source>
</evidence>
<feature type="transmembrane region" description="Helical" evidence="11">
    <location>
        <begin position="38"/>
        <end position="55"/>
    </location>
</feature>
<feature type="transmembrane region" description="Helical" evidence="11">
    <location>
        <begin position="369"/>
        <end position="394"/>
    </location>
</feature>
<dbReference type="GO" id="GO:0034632">
    <property type="term" value="F:retinol transmembrane transporter activity"/>
    <property type="evidence" value="ECO:0007669"/>
    <property type="project" value="InterPro"/>
</dbReference>
<dbReference type="PANTHER" id="PTHR21444:SF16">
    <property type="entry name" value="RECEPTOR FOR RETINOL UPTAKE STRA6"/>
    <property type="match status" value="1"/>
</dbReference>
<dbReference type="GO" id="GO:0016918">
    <property type="term" value="F:retinal binding"/>
    <property type="evidence" value="ECO:0007669"/>
    <property type="project" value="UniProtKB-KW"/>
</dbReference>
<evidence type="ECO:0000256" key="11">
    <source>
        <dbReference type="SAM" id="Phobius"/>
    </source>
</evidence>
<dbReference type="GO" id="GO:0071939">
    <property type="term" value="P:vitamin A import into cell"/>
    <property type="evidence" value="ECO:0007669"/>
    <property type="project" value="TreeGrafter"/>
</dbReference>
<comment type="subcellular location">
    <subcellularLocation>
        <location evidence="1">Cell membrane</location>
        <topology evidence="1">Multi-pass membrane protein</topology>
    </subcellularLocation>
</comment>
<dbReference type="GeneTree" id="ENSGT00940000175442"/>
<dbReference type="Ensembl" id="ENSSFOT00015018823.2">
    <property type="protein sequence ID" value="ENSSFOP00015018611.2"/>
    <property type="gene ID" value="ENSSFOG00015011959.2"/>
</dbReference>
<evidence type="ECO:0000256" key="1">
    <source>
        <dbReference type="ARBA" id="ARBA00004651"/>
    </source>
</evidence>
<evidence type="ECO:0000313" key="13">
    <source>
        <dbReference type="Proteomes" id="UP000694397"/>
    </source>
</evidence>
<feature type="transmembrane region" description="Helical" evidence="11">
    <location>
        <begin position="190"/>
        <end position="208"/>
    </location>
</feature>
<feature type="transmembrane region" description="Helical" evidence="11">
    <location>
        <begin position="151"/>
        <end position="170"/>
    </location>
</feature>
<dbReference type="GO" id="GO:0038023">
    <property type="term" value="F:signaling receptor activity"/>
    <property type="evidence" value="ECO:0007669"/>
    <property type="project" value="InterPro"/>
</dbReference>
<reference evidence="12" key="3">
    <citation type="submission" date="2025-09" db="UniProtKB">
        <authorList>
            <consortium name="Ensembl"/>
        </authorList>
    </citation>
    <scope>IDENTIFICATION</scope>
</reference>
<feature type="transmembrane region" description="Helical" evidence="11">
    <location>
        <begin position="90"/>
        <end position="108"/>
    </location>
</feature>
<dbReference type="OrthoDB" id="2376984at2759"/>
<keyword evidence="6" id="KW-0845">Vitamin A</keyword>
<feature type="transmembrane region" description="Helical" evidence="11">
    <location>
        <begin position="120"/>
        <end position="139"/>
    </location>
</feature>
<evidence type="ECO:0000256" key="5">
    <source>
        <dbReference type="ARBA" id="ARBA00022692"/>
    </source>
</evidence>
<organism evidence="12 13">
    <name type="scientific">Scleropages formosus</name>
    <name type="common">Asian bonytongue</name>
    <name type="synonym">Osteoglossum formosum</name>
    <dbReference type="NCBI Taxonomy" id="113540"/>
    <lineage>
        <taxon>Eukaryota</taxon>
        <taxon>Metazoa</taxon>
        <taxon>Chordata</taxon>
        <taxon>Craniata</taxon>
        <taxon>Vertebrata</taxon>
        <taxon>Euteleostomi</taxon>
        <taxon>Actinopterygii</taxon>
        <taxon>Neopterygii</taxon>
        <taxon>Teleostei</taxon>
        <taxon>Osteoglossocephala</taxon>
        <taxon>Osteoglossomorpha</taxon>
        <taxon>Osteoglossiformes</taxon>
        <taxon>Osteoglossidae</taxon>
        <taxon>Scleropages</taxon>
    </lineage>
</organism>
<evidence type="ECO:0000256" key="7">
    <source>
        <dbReference type="ARBA" id="ARBA00022989"/>
    </source>
</evidence>
<reference evidence="12" key="2">
    <citation type="submission" date="2025-08" db="UniProtKB">
        <authorList>
            <consortium name="Ensembl"/>
        </authorList>
    </citation>
    <scope>IDENTIFICATION</scope>
</reference>
<gene>
    <name evidence="12" type="primary">LOC108933952</name>
</gene>
<keyword evidence="7 11" id="KW-1133">Transmembrane helix</keyword>
<dbReference type="PANTHER" id="PTHR21444">
    <property type="entry name" value="COILED-COIL DOMAIN-CONTAINING PROTEIN 180"/>
    <property type="match status" value="1"/>
</dbReference>
<dbReference type="AlphaFoldDB" id="A0A8C9RGN9"/>
<dbReference type="GO" id="GO:0005886">
    <property type="term" value="C:plasma membrane"/>
    <property type="evidence" value="ECO:0007669"/>
    <property type="project" value="UniProtKB-SubCell"/>
</dbReference>
<reference evidence="12 13" key="1">
    <citation type="submission" date="2019-04" db="EMBL/GenBank/DDBJ databases">
        <authorList>
            <consortium name="Wellcome Sanger Institute Data Sharing"/>
        </authorList>
    </citation>
    <scope>NUCLEOTIDE SEQUENCE [LARGE SCALE GENOMIC DNA]</scope>
</reference>
<dbReference type="GO" id="GO:0019841">
    <property type="term" value="F:retinol binding"/>
    <property type="evidence" value="ECO:0007669"/>
    <property type="project" value="UniProtKB-KW"/>
</dbReference>
<name>A0A8C9RGN9_SCLFO</name>
<keyword evidence="3" id="KW-0813">Transport</keyword>
<keyword evidence="13" id="KW-1185">Reference proteome</keyword>
<evidence type="ECO:0000256" key="2">
    <source>
        <dbReference type="ARBA" id="ARBA00014411"/>
    </source>
</evidence>
<dbReference type="Proteomes" id="UP000694397">
    <property type="component" value="Chromosome 1"/>
</dbReference>
<keyword evidence="4" id="KW-1003">Cell membrane</keyword>
<keyword evidence="8" id="KW-0683">Retinol-binding</keyword>
<proteinExistence type="predicted"/>
<evidence type="ECO:0000256" key="4">
    <source>
        <dbReference type="ARBA" id="ARBA00022475"/>
    </source>
</evidence>